<sequence length="1188" mass="121460">MNLLLRCLVWCVAALGAACWPAVSWGQDAPGVRVEYFNYTGNPPSSVPASGAVVDRVESNIAVLRSTASPAPGVGSDNYLARYTGSILIPSTGAYTFQVEADDGVRLSIDCNGDGIFQAGELLLDRWVDQSTTAYQVSCSNNLTAGTRYKFKLEYYERGGEQSVRLSWAGPSPVGSTFVVVPKGNATQGLYSGVIDTTRPTISSAQLACGATSQILVTFSETVDPTTAQTAANYSLSGGHTITSAVLAGDGTAVALTMTPAMTATRTLTVNNVKDLAGNVILANSTQSVPFAPTTLAGGLVGSYYNQNGVARAYFGGTQVDRTDSTVDFDWGGGTPGVTNIGADDFSVRWTGLILVPTTGNYVFRTQSDDGVRLYINGTNVIDNWTDHSPSYDVSSTVTLNAGSYVPVTLEFFERGGGAVIRLQWATPGSSSYVAIPASQLFHCVPATVASFAISGTGSASTCVPQTLTITARDSTGSTITNYTGTVNLSTSTTDGDWTAGLARAPQGTLTPGAANSGLASYQFAVADAGSVQLRLSHSLAQNLTFTVVDPTVPSSSTTSATISFRDNAFVWAEDLSNRIAGSNVVVAGRPHDMQVSLIKKDPTTGSCGVATDFTGTRNLKLWRTDSGGTWAAPTVVSPALTIPAARPASNNLALSFSAGVASLNLGTTDIGKYTLNLDDDSLTYAATTVSGSIGDLIVRPFTLAINSLVMSGVGNPGGSLATDAVFGKAGAAFTGLVSAYRWSSTADSNSDGIPDAGATLAQVSASGLTPSYGTAVSLTALAGSQTPTAAVGGVLGTFSSGVITSQGSGTVSFINLSYSEAGSFQFNTTGVVSNFLSSGLALDATVFNASGAQVNRVGRFVPAGFAVSGVSTVHRSAQSCTPASSFTYLDEDFTVGFTLTAQNTAGGTTKNYTDTFAKLGLTTPANFNLAGIGGTTMFKSGGRLSTSASTGAWATGGSAGTAAVTLTAKAARAATADGPFDTAQFGIAPLDADNVGMLSFNLDTDSPANGTDRTLLGQIPLRYGRLRLQNGMSAANRPLTLLLSAQYWNGTAFITNPLDACTRVTAANLSFGNFRKTLTAADAVMSPSTVTVNPSGTSAITLAAPGGGRVGSLDLAIALGAGAPPTDQSCLKTSAGWAATTAATTGANATALRGAWCGSAATSDPSARAVWGLYRGSNGVIYQRENY</sequence>
<dbReference type="EMBL" id="JBIGIB010000007">
    <property type="protein sequence ID" value="MFG6468983.1"/>
    <property type="molecule type" value="Genomic_DNA"/>
</dbReference>
<gene>
    <name evidence="4" type="ORF">ACG01O_20335</name>
</gene>
<dbReference type="InterPro" id="IPR032812">
    <property type="entry name" value="SbsA_Ig"/>
</dbReference>
<dbReference type="Proteomes" id="UP001606303">
    <property type="component" value="Unassembled WGS sequence"/>
</dbReference>
<dbReference type="InterPro" id="IPR037524">
    <property type="entry name" value="PA14/GLEYA"/>
</dbReference>
<dbReference type="InterPro" id="IPR014755">
    <property type="entry name" value="Cu-Rt/internalin_Ig-like"/>
</dbReference>
<organism evidence="4 5">
    <name type="scientific">Pelomonas baiyunensis</name>
    <dbReference type="NCBI Taxonomy" id="3299026"/>
    <lineage>
        <taxon>Bacteria</taxon>
        <taxon>Pseudomonadati</taxon>
        <taxon>Pseudomonadota</taxon>
        <taxon>Betaproteobacteria</taxon>
        <taxon>Burkholderiales</taxon>
        <taxon>Sphaerotilaceae</taxon>
        <taxon>Roseateles</taxon>
    </lineage>
</organism>
<dbReference type="InterPro" id="IPR046524">
    <property type="entry name" value="DUF6701"/>
</dbReference>
<dbReference type="Pfam" id="PF13205">
    <property type="entry name" value="Big_5"/>
    <property type="match status" value="1"/>
</dbReference>
<dbReference type="Gene3D" id="3.90.182.10">
    <property type="entry name" value="Toxin - Anthrax Protective Antigen,domain 1"/>
    <property type="match status" value="2"/>
</dbReference>
<feature type="domain" description="PA14" evidence="3">
    <location>
        <begin position="295"/>
        <end position="440"/>
    </location>
</feature>
<dbReference type="RefSeq" id="WP_394387239.1">
    <property type="nucleotide sequence ID" value="NZ_JBIGIB010000007.1"/>
</dbReference>
<dbReference type="SMART" id="SM00758">
    <property type="entry name" value="PA14"/>
    <property type="match status" value="2"/>
</dbReference>
<dbReference type="Pfam" id="PF20419">
    <property type="entry name" value="DUF6701"/>
    <property type="match status" value="1"/>
</dbReference>
<dbReference type="Gene3D" id="2.60.40.1220">
    <property type="match status" value="1"/>
</dbReference>
<reference evidence="4 5" key="1">
    <citation type="submission" date="2024-08" db="EMBL/GenBank/DDBJ databases">
        <authorList>
            <person name="Lu H."/>
        </authorList>
    </citation>
    <scope>NUCLEOTIDE SEQUENCE [LARGE SCALE GENOMIC DNA]</scope>
    <source>
        <strain evidence="4 5">BYS87W</strain>
    </source>
</reference>
<keyword evidence="1 2" id="KW-0732">Signal</keyword>
<feature type="chain" id="PRO_5045655942" evidence="2">
    <location>
        <begin position="27"/>
        <end position="1188"/>
    </location>
</feature>
<dbReference type="Pfam" id="PF07691">
    <property type="entry name" value="PA14"/>
    <property type="match status" value="2"/>
</dbReference>
<dbReference type="PROSITE" id="PS51820">
    <property type="entry name" value="PA14"/>
    <property type="match status" value="2"/>
</dbReference>
<evidence type="ECO:0000256" key="1">
    <source>
        <dbReference type="ARBA" id="ARBA00022729"/>
    </source>
</evidence>
<evidence type="ECO:0000313" key="4">
    <source>
        <dbReference type="EMBL" id="MFG6468983.1"/>
    </source>
</evidence>
<proteinExistence type="predicted"/>
<protein>
    <submittedName>
        <fullName evidence="4">DUF6701 domain-containing protein</fullName>
    </submittedName>
</protein>
<feature type="signal peptide" evidence="2">
    <location>
        <begin position="1"/>
        <end position="26"/>
    </location>
</feature>
<accession>A0ABW7H427</accession>
<dbReference type="PROSITE" id="PS51257">
    <property type="entry name" value="PROKAR_LIPOPROTEIN"/>
    <property type="match status" value="1"/>
</dbReference>
<evidence type="ECO:0000259" key="3">
    <source>
        <dbReference type="PROSITE" id="PS51820"/>
    </source>
</evidence>
<name>A0ABW7H427_9BURK</name>
<feature type="domain" description="PA14" evidence="3">
    <location>
        <begin position="27"/>
        <end position="185"/>
    </location>
</feature>
<keyword evidence="5" id="KW-1185">Reference proteome</keyword>
<evidence type="ECO:0000256" key="2">
    <source>
        <dbReference type="SAM" id="SignalP"/>
    </source>
</evidence>
<evidence type="ECO:0000313" key="5">
    <source>
        <dbReference type="Proteomes" id="UP001606303"/>
    </source>
</evidence>
<dbReference type="SUPFAM" id="SSF56988">
    <property type="entry name" value="Anthrax protective antigen"/>
    <property type="match status" value="2"/>
</dbReference>
<dbReference type="InterPro" id="IPR011658">
    <property type="entry name" value="PA14_dom"/>
</dbReference>
<comment type="caution">
    <text evidence="4">The sequence shown here is derived from an EMBL/GenBank/DDBJ whole genome shotgun (WGS) entry which is preliminary data.</text>
</comment>